<dbReference type="AlphaFoldDB" id="A0AAP0KBI8"/>
<name>A0AAP0KBI8_9MAGN</name>
<keyword evidence="1" id="KW-0732">Signal</keyword>
<proteinExistence type="predicted"/>
<evidence type="ECO:0000256" key="1">
    <source>
        <dbReference type="SAM" id="SignalP"/>
    </source>
</evidence>
<dbReference type="Proteomes" id="UP001419268">
    <property type="component" value="Unassembled WGS sequence"/>
</dbReference>
<feature type="chain" id="PRO_5042839716" evidence="1">
    <location>
        <begin position="29"/>
        <end position="98"/>
    </location>
</feature>
<sequence length="98" mass="11063">MVDPRGSFPSFRALLNLSILSFVVLISSTRESPPFKCPVVSIFLKNPKSHYNPLVDVRGVREGFHTFKNLFQIKMKGSSSNLLVSRPIKEANQKIEDD</sequence>
<accession>A0AAP0KBI8</accession>
<comment type="caution">
    <text evidence="2">The sequence shown here is derived from an EMBL/GenBank/DDBJ whole genome shotgun (WGS) entry which is preliminary data.</text>
</comment>
<keyword evidence="3" id="KW-1185">Reference proteome</keyword>
<reference evidence="2 3" key="1">
    <citation type="submission" date="2024-01" db="EMBL/GenBank/DDBJ databases">
        <title>Genome assemblies of Stephania.</title>
        <authorList>
            <person name="Yang L."/>
        </authorList>
    </citation>
    <scope>NUCLEOTIDE SEQUENCE [LARGE SCALE GENOMIC DNA]</scope>
    <source>
        <strain evidence="2">JXDWG</strain>
        <tissue evidence="2">Leaf</tissue>
    </source>
</reference>
<protein>
    <submittedName>
        <fullName evidence="2">Uncharacterized protein</fullName>
    </submittedName>
</protein>
<organism evidence="2 3">
    <name type="scientific">Stephania cephalantha</name>
    <dbReference type="NCBI Taxonomy" id="152367"/>
    <lineage>
        <taxon>Eukaryota</taxon>
        <taxon>Viridiplantae</taxon>
        <taxon>Streptophyta</taxon>
        <taxon>Embryophyta</taxon>
        <taxon>Tracheophyta</taxon>
        <taxon>Spermatophyta</taxon>
        <taxon>Magnoliopsida</taxon>
        <taxon>Ranunculales</taxon>
        <taxon>Menispermaceae</taxon>
        <taxon>Menispermoideae</taxon>
        <taxon>Cissampelideae</taxon>
        <taxon>Stephania</taxon>
    </lineage>
</organism>
<dbReference type="EMBL" id="JBBNAG010000003">
    <property type="protein sequence ID" value="KAK9148649.1"/>
    <property type="molecule type" value="Genomic_DNA"/>
</dbReference>
<evidence type="ECO:0000313" key="2">
    <source>
        <dbReference type="EMBL" id="KAK9148649.1"/>
    </source>
</evidence>
<feature type="signal peptide" evidence="1">
    <location>
        <begin position="1"/>
        <end position="28"/>
    </location>
</feature>
<gene>
    <name evidence="2" type="ORF">Scep_007406</name>
</gene>
<evidence type="ECO:0000313" key="3">
    <source>
        <dbReference type="Proteomes" id="UP001419268"/>
    </source>
</evidence>